<dbReference type="PRINTS" id="PR00990">
    <property type="entry name" value="RIBOKINASE"/>
</dbReference>
<evidence type="ECO:0000313" key="11">
    <source>
        <dbReference type="EMBL" id="EAU42603.1"/>
    </source>
</evidence>
<comment type="pathway">
    <text evidence="9">Carbohydrate metabolism; D-ribose degradation; D-ribose 5-phosphate from beta-D-ribopyranose: step 2/2.</text>
</comment>
<evidence type="ECO:0000313" key="12">
    <source>
        <dbReference type="Proteomes" id="UP000004310"/>
    </source>
</evidence>
<evidence type="ECO:0000256" key="8">
    <source>
        <dbReference type="ARBA" id="ARBA00023277"/>
    </source>
</evidence>
<comment type="subunit">
    <text evidence="9">Homodimer.</text>
</comment>
<dbReference type="HOGENOM" id="CLU_027634_2_0_5"/>
<feature type="binding site" evidence="9">
    <location>
        <position position="260"/>
    </location>
    <ligand>
        <name>K(+)</name>
        <dbReference type="ChEBI" id="CHEBI:29103"/>
    </ligand>
</feature>
<dbReference type="GO" id="GO:0004747">
    <property type="term" value="F:ribokinase activity"/>
    <property type="evidence" value="ECO:0007669"/>
    <property type="project" value="UniProtKB-UniRule"/>
</dbReference>
<evidence type="ECO:0000256" key="9">
    <source>
        <dbReference type="HAMAP-Rule" id="MF_01987"/>
    </source>
</evidence>
<dbReference type="Proteomes" id="UP000004310">
    <property type="component" value="Unassembled WGS sequence"/>
</dbReference>
<keyword evidence="3 9" id="KW-0547">Nucleotide-binding</keyword>
<comment type="similarity">
    <text evidence="9">Belongs to the carbohydrate kinase PfkB family. Ribokinase subfamily.</text>
</comment>
<feature type="binding site" evidence="9">
    <location>
        <begin position="233"/>
        <end position="238"/>
    </location>
    <ligand>
        <name>ATP</name>
        <dbReference type="ChEBI" id="CHEBI:30616"/>
    </ligand>
</feature>
<evidence type="ECO:0000256" key="6">
    <source>
        <dbReference type="ARBA" id="ARBA00022842"/>
    </source>
</evidence>
<evidence type="ECO:0000256" key="2">
    <source>
        <dbReference type="ARBA" id="ARBA00022723"/>
    </source>
</evidence>
<comment type="catalytic activity">
    <reaction evidence="9">
        <text>D-ribose + ATP = D-ribose 5-phosphate + ADP + H(+)</text>
        <dbReference type="Rhea" id="RHEA:13697"/>
        <dbReference type="ChEBI" id="CHEBI:15378"/>
        <dbReference type="ChEBI" id="CHEBI:30616"/>
        <dbReference type="ChEBI" id="CHEBI:47013"/>
        <dbReference type="ChEBI" id="CHEBI:78346"/>
        <dbReference type="ChEBI" id="CHEBI:456216"/>
        <dbReference type="EC" id="2.7.1.15"/>
    </reaction>
</comment>
<proteinExistence type="inferred from homology"/>
<evidence type="ECO:0000256" key="1">
    <source>
        <dbReference type="ARBA" id="ARBA00022679"/>
    </source>
</evidence>
<dbReference type="GO" id="GO:0019303">
    <property type="term" value="P:D-ribose catabolic process"/>
    <property type="evidence" value="ECO:0007669"/>
    <property type="project" value="UniProtKB-UniRule"/>
</dbReference>
<dbReference type="InterPro" id="IPR011877">
    <property type="entry name" value="Ribokinase"/>
</dbReference>
<dbReference type="Gene3D" id="3.40.1190.20">
    <property type="match status" value="1"/>
</dbReference>
<dbReference type="GO" id="GO:0046872">
    <property type="term" value="F:metal ion binding"/>
    <property type="evidence" value="ECO:0007669"/>
    <property type="project" value="UniProtKB-KW"/>
</dbReference>
<feature type="binding site" evidence="9">
    <location>
        <begin position="19"/>
        <end position="21"/>
    </location>
    <ligand>
        <name>substrate</name>
    </ligand>
</feature>
<keyword evidence="6 9" id="KW-0460">Magnesium</keyword>
<keyword evidence="7 9" id="KW-0630">Potassium</keyword>
<dbReference type="AlphaFoldDB" id="Q0G6W1"/>
<comment type="subcellular location">
    <subcellularLocation>
        <location evidence="9">Cytoplasm</location>
    </subcellularLocation>
</comment>
<feature type="binding site" evidence="9">
    <location>
        <begin position="265"/>
        <end position="266"/>
    </location>
    <ligand>
        <name>ATP</name>
        <dbReference type="ChEBI" id="CHEBI:30616"/>
    </ligand>
</feature>
<dbReference type="Pfam" id="PF00294">
    <property type="entry name" value="PfkB"/>
    <property type="match status" value="1"/>
</dbReference>
<keyword evidence="4 9" id="KW-0418">Kinase</keyword>
<keyword evidence="9" id="KW-0963">Cytoplasm</keyword>
<dbReference type="InterPro" id="IPR002139">
    <property type="entry name" value="Ribo/fructo_kinase"/>
</dbReference>
<feature type="binding site" evidence="9">
    <location>
        <position position="266"/>
    </location>
    <ligand>
        <name>substrate</name>
    </ligand>
</feature>
<dbReference type="HAMAP" id="MF_01987">
    <property type="entry name" value="Ribokinase"/>
    <property type="match status" value="1"/>
</dbReference>
<dbReference type="GO" id="GO:0005829">
    <property type="term" value="C:cytosol"/>
    <property type="evidence" value="ECO:0007669"/>
    <property type="project" value="TreeGrafter"/>
</dbReference>
<comment type="cofactor">
    <cofactor evidence="9">
        <name>Mg(2+)</name>
        <dbReference type="ChEBI" id="CHEBI:18420"/>
    </cofactor>
    <text evidence="9">Requires a divalent cation, most likely magnesium in vivo, as an electrophilic catalyst to aid phosphoryl group transfer. It is the chelate of the metal and the nucleotide that is the actual substrate.</text>
</comment>
<feature type="binding site" evidence="9">
    <location>
        <position position="296"/>
    </location>
    <ligand>
        <name>K(+)</name>
        <dbReference type="ChEBI" id="CHEBI:29103"/>
    </ligand>
</feature>
<sequence>MAADGKETPGKVLVFGSLNIDLVCRVERIARPGETVLGPSYEQLFGGKGANQAVAAARSAASGISVRMIGAVGPDDFGTAIIANLEANGIDAGSILRTQEPTGAAFIAIDSGGENAITVASGANRVLGADALVGAQLSERTILLLQMESPLDETIAAARRAQEVGGRTILNLAPVPANLTAESLRKLTEAIEWLIVNELELDAAARALDLKAGSITDLASTVGQALDVNVIATLGANGVVTITKDGESFIEPAMSVAIEDTTGAGDTFCGVFAASLAAKLEIHLAVRRATTAASLACRRTGAQTAMPTFEEITAALNAPLP</sequence>
<dbReference type="InterPro" id="IPR029056">
    <property type="entry name" value="Ribokinase-like"/>
</dbReference>
<dbReference type="EC" id="2.7.1.15" evidence="9"/>
<name>Q0G6W1_9HYPH</name>
<dbReference type="InterPro" id="IPR011611">
    <property type="entry name" value="PfkB_dom"/>
</dbReference>
<keyword evidence="1 9" id="KW-0808">Transferase</keyword>
<dbReference type="SUPFAM" id="SSF53613">
    <property type="entry name" value="Ribokinase-like"/>
    <property type="match status" value="1"/>
</dbReference>
<keyword evidence="8 9" id="KW-0119">Carbohydrate metabolism</keyword>
<evidence type="ECO:0000256" key="3">
    <source>
        <dbReference type="ARBA" id="ARBA00022741"/>
    </source>
</evidence>
<feature type="binding site" evidence="9">
    <location>
        <position position="148"/>
    </location>
    <ligand>
        <name>substrate</name>
    </ligand>
</feature>
<gene>
    <name evidence="9" type="primary">rbsK</name>
    <name evidence="11" type="ORF">FP2506_07176</name>
</gene>
<dbReference type="GO" id="GO:0005524">
    <property type="term" value="F:ATP binding"/>
    <property type="evidence" value="ECO:0007669"/>
    <property type="project" value="UniProtKB-UniRule"/>
</dbReference>
<keyword evidence="2 9" id="KW-0479">Metal-binding</keyword>
<feature type="domain" description="Carbohydrate kinase PfkB" evidence="10">
    <location>
        <begin position="11"/>
        <end position="308"/>
    </location>
</feature>
<dbReference type="PANTHER" id="PTHR10584:SF166">
    <property type="entry name" value="RIBOKINASE"/>
    <property type="match status" value="1"/>
</dbReference>
<dbReference type="CDD" id="cd01174">
    <property type="entry name" value="ribokinase"/>
    <property type="match status" value="1"/>
</dbReference>
<feature type="binding site" evidence="9">
    <location>
        <position position="299"/>
    </location>
    <ligand>
        <name>K(+)</name>
        <dbReference type="ChEBI" id="CHEBI:29103"/>
    </ligand>
</feature>
<evidence type="ECO:0000256" key="5">
    <source>
        <dbReference type="ARBA" id="ARBA00022840"/>
    </source>
</evidence>
<dbReference type="eggNOG" id="COG0524">
    <property type="taxonomic scope" value="Bacteria"/>
</dbReference>
<comment type="caution">
    <text evidence="11">The sequence shown here is derived from an EMBL/GenBank/DDBJ whole genome shotgun (WGS) entry which is preliminary data.</text>
</comment>
<evidence type="ECO:0000259" key="10">
    <source>
        <dbReference type="Pfam" id="PF00294"/>
    </source>
</evidence>
<comment type="activity regulation">
    <text evidence="9">Activated by a monovalent cation that binds near, but not in, the active site. The most likely occupant of the site in vivo is potassium. Ion binding induces a conformational change that may alter substrate affinity.</text>
</comment>
<keyword evidence="5 9" id="KW-0067">ATP-binding</keyword>
<organism evidence="11 12">
    <name type="scientific">Fulvimarina pelagi HTCC2506</name>
    <dbReference type="NCBI Taxonomy" id="314231"/>
    <lineage>
        <taxon>Bacteria</taxon>
        <taxon>Pseudomonadati</taxon>
        <taxon>Pseudomonadota</taxon>
        <taxon>Alphaproteobacteria</taxon>
        <taxon>Hyphomicrobiales</taxon>
        <taxon>Aurantimonadaceae</taxon>
        <taxon>Fulvimarina</taxon>
    </lineage>
</organism>
<evidence type="ECO:0000256" key="4">
    <source>
        <dbReference type="ARBA" id="ARBA00022777"/>
    </source>
</evidence>
<feature type="binding site" evidence="9">
    <location>
        <begin position="47"/>
        <end position="51"/>
    </location>
    <ligand>
        <name>substrate</name>
    </ligand>
</feature>
<feature type="binding site" evidence="9">
    <location>
        <position position="197"/>
    </location>
    <ligand>
        <name>ATP</name>
        <dbReference type="ChEBI" id="CHEBI:30616"/>
    </ligand>
</feature>
<dbReference type="PANTHER" id="PTHR10584">
    <property type="entry name" value="SUGAR KINASE"/>
    <property type="match status" value="1"/>
</dbReference>
<evidence type="ECO:0000256" key="7">
    <source>
        <dbReference type="ARBA" id="ARBA00022958"/>
    </source>
</evidence>
<comment type="function">
    <text evidence="9">Catalyzes the phosphorylation of ribose at O-5 in a reaction requiring ATP and magnesium. The resulting D-ribose-5-phosphate can then be used either for sythesis of nucleotides, histidine, and tryptophan, or as a component of the pentose phosphate pathway.</text>
</comment>
<comment type="caution">
    <text evidence="9">Lacks conserved residue(s) required for the propagation of feature annotation.</text>
</comment>
<dbReference type="EMBL" id="AATP01000001">
    <property type="protein sequence ID" value="EAU42603.1"/>
    <property type="molecule type" value="Genomic_DNA"/>
</dbReference>
<feature type="active site" description="Proton acceptor" evidence="9">
    <location>
        <position position="266"/>
    </location>
</feature>
<protein>
    <recommendedName>
        <fullName evidence="9">Ribokinase</fullName>
        <shortName evidence="9">RK</shortName>
        <ecNumber evidence="9">2.7.1.15</ecNumber>
    </recommendedName>
</protein>
<feature type="binding site" evidence="9">
    <location>
        <position position="301"/>
    </location>
    <ligand>
        <name>K(+)</name>
        <dbReference type="ChEBI" id="CHEBI:29103"/>
    </ligand>
</feature>
<reference evidence="11 12" key="1">
    <citation type="journal article" date="2010" name="J. Bacteriol.">
        <title>Genome sequence of Fulvimarina pelagi HTCC2506T, a Mn(II)-oxidizing alphaproteobacterium possessing an aerobic anoxygenic photosynthetic gene cluster and Xanthorhodopsin.</title>
        <authorList>
            <person name="Kang I."/>
            <person name="Oh H.M."/>
            <person name="Lim S.I."/>
            <person name="Ferriera S."/>
            <person name="Giovannoni S.J."/>
            <person name="Cho J.C."/>
        </authorList>
    </citation>
    <scope>NUCLEOTIDE SEQUENCE [LARGE SCALE GENOMIC DNA]</scope>
    <source>
        <strain evidence="11 12">HTCC2506</strain>
    </source>
</reference>
<accession>Q0G6W1</accession>
<feature type="binding site" evidence="9">
    <location>
        <position position="262"/>
    </location>
    <ligand>
        <name>K(+)</name>
        <dbReference type="ChEBI" id="CHEBI:29103"/>
    </ligand>
</feature>
<keyword evidence="12" id="KW-1185">Reference proteome</keyword>
<dbReference type="UniPathway" id="UPA00916">
    <property type="reaction ID" value="UER00889"/>
</dbReference>
<dbReference type="STRING" id="217511.GCA_001463845_00208"/>